<proteinExistence type="inferred from homology"/>
<comment type="subcellular location">
    <subcellularLocation>
        <location evidence="4">Cytoplasm</location>
    </subcellularLocation>
</comment>
<organism evidence="7 8">
    <name type="scientific">Alteromonas alba</name>
    <dbReference type="NCBI Taxonomy" id="2079529"/>
    <lineage>
        <taxon>Bacteria</taxon>
        <taxon>Pseudomonadati</taxon>
        <taxon>Pseudomonadota</taxon>
        <taxon>Gammaproteobacteria</taxon>
        <taxon>Alteromonadales</taxon>
        <taxon>Alteromonadaceae</taxon>
        <taxon>Alteromonas/Salinimonas group</taxon>
        <taxon>Alteromonas</taxon>
    </lineage>
</organism>
<feature type="domain" description="N-end aminoacyl transferase N-terminal" evidence="5">
    <location>
        <begin position="10"/>
        <end position="79"/>
    </location>
</feature>
<dbReference type="NCBIfam" id="NF002342">
    <property type="entry name" value="PRK01305.1-3"/>
    <property type="match status" value="1"/>
</dbReference>
<gene>
    <name evidence="4" type="primary">bpt</name>
    <name evidence="7" type="ORF">C6Y40_06935</name>
</gene>
<dbReference type="InterPro" id="IPR016181">
    <property type="entry name" value="Acyl_CoA_acyltransferase"/>
</dbReference>
<dbReference type="CDD" id="cd04301">
    <property type="entry name" value="NAT_SF"/>
    <property type="match status" value="1"/>
</dbReference>
<comment type="function">
    <text evidence="4">Functions in the N-end rule pathway of protein degradation where it conjugates Leu from its aminoacyl-tRNA to the N-termini of proteins containing an N-terminal aspartate or glutamate.</text>
</comment>
<keyword evidence="8" id="KW-1185">Reference proteome</keyword>
<dbReference type="SUPFAM" id="SSF55729">
    <property type="entry name" value="Acyl-CoA N-acyltransferases (Nat)"/>
    <property type="match status" value="1"/>
</dbReference>
<dbReference type="HAMAP" id="MF_00689">
    <property type="entry name" value="Bpt"/>
    <property type="match status" value="1"/>
</dbReference>
<comment type="similarity">
    <text evidence="4">Belongs to the R-transferase family. Bpt subfamily.</text>
</comment>
<dbReference type="GO" id="GO:0008914">
    <property type="term" value="F:leucyl-tRNA--protein transferase activity"/>
    <property type="evidence" value="ECO:0007669"/>
    <property type="project" value="UniProtKB-UniRule"/>
</dbReference>
<dbReference type="Gene3D" id="3.40.630.30">
    <property type="match status" value="1"/>
</dbReference>
<dbReference type="NCBIfam" id="NF002346">
    <property type="entry name" value="PRK01305.2-3"/>
    <property type="match status" value="1"/>
</dbReference>
<dbReference type="NCBIfam" id="NF002345">
    <property type="entry name" value="PRK01305.2-2"/>
    <property type="match status" value="1"/>
</dbReference>
<keyword evidence="1 4" id="KW-0963">Cytoplasm</keyword>
<reference evidence="8" key="1">
    <citation type="journal article" date="2020" name="Int. J. Syst. Evol. Microbiol.">
        <title>Alteromonas alba sp. nov., a marine bacterium isolated from the seawater of the West Pacific Ocean.</title>
        <authorList>
            <person name="Sun C."/>
            <person name="Wu Y.-H."/>
            <person name="Xamxidin M."/>
            <person name="Cheng H."/>
            <person name="Xu X.-W."/>
        </authorList>
    </citation>
    <scope>NUCLEOTIDE SEQUENCE [LARGE SCALE GENOMIC DNA]</scope>
    <source>
        <strain evidence="8">190</strain>
    </source>
</reference>
<dbReference type="InterPro" id="IPR007472">
    <property type="entry name" value="N-end_Aminoacyl_Trfase_C"/>
</dbReference>
<dbReference type="GO" id="GO:0004057">
    <property type="term" value="F:arginyl-tRNA--protein transferase activity"/>
    <property type="evidence" value="ECO:0007669"/>
    <property type="project" value="InterPro"/>
</dbReference>
<dbReference type="OrthoDB" id="9782022at2"/>
<dbReference type="RefSeq" id="WP_105933966.1">
    <property type="nucleotide sequence ID" value="NZ_PVNP01000053.1"/>
</dbReference>
<sequence>MKFGITQTFDCSYLPRKEEQLLVYVGSHTDSATHYPQLIQAGFRRSGEQVYRPYCQQCTACHSIRLPVNDFAPSRSQRRLLNKNKAFTTRTTTQTSEAYYPLYERYITERHADGSMYPPDPVQFESFLACEWNSPLFVEAYDGDKLIAVAVTDIIDTHDHRDGFSAMYTFYDPDYHHRSLGTWMILQQIHHTRAQNRHYLYLGYQIDDCNKMNYKSRFLPHERYYNHQWHRFENAQQVSEMASRRNDLVIDLLR</sequence>
<dbReference type="Pfam" id="PF04377">
    <property type="entry name" value="ATE_C"/>
    <property type="match status" value="1"/>
</dbReference>
<dbReference type="InterPro" id="IPR017138">
    <property type="entry name" value="Asp_Glu_LeuTrfase"/>
</dbReference>
<dbReference type="PANTHER" id="PTHR21367:SF1">
    <property type="entry name" value="ARGINYL-TRNA--PROTEIN TRANSFERASE 1"/>
    <property type="match status" value="1"/>
</dbReference>
<dbReference type="PIRSF" id="PIRSF037208">
    <property type="entry name" value="ATE_pro_prd"/>
    <property type="match status" value="1"/>
</dbReference>
<dbReference type="GO" id="GO:0071596">
    <property type="term" value="P:ubiquitin-dependent protein catabolic process via the N-end rule pathway"/>
    <property type="evidence" value="ECO:0007669"/>
    <property type="project" value="InterPro"/>
</dbReference>
<dbReference type="NCBIfam" id="NF002341">
    <property type="entry name" value="PRK01305.1-1"/>
    <property type="match status" value="1"/>
</dbReference>
<dbReference type="InterPro" id="IPR030700">
    <property type="entry name" value="N-end_Aminoacyl_Trfase"/>
</dbReference>
<dbReference type="InterPro" id="IPR007471">
    <property type="entry name" value="N-end_Aminoacyl_Trfase_N"/>
</dbReference>
<dbReference type="GO" id="GO:0005737">
    <property type="term" value="C:cytoplasm"/>
    <property type="evidence" value="ECO:0007669"/>
    <property type="project" value="UniProtKB-SubCell"/>
</dbReference>
<dbReference type="Proteomes" id="UP000238949">
    <property type="component" value="Unassembled WGS sequence"/>
</dbReference>
<protein>
    <recommendedName>
        <fullName evidence="4">Aspartate/glutamate leucyltransferase</fullName>
        <ecNumber evidence="4">2.3.2.29</ecNumber>
    </recommendedName>
</protein>
<keyword evidence="2 4" id="KW-0808">Transferase</keyword>
<comment type="catalytic activity">
    <reaction evidence="4">
        <text>N-terminal L-glutamyl-[protein] + L-leucyl-tRNA(Leu) = N-terminal L-leucyl-L-glutamyl-[protein] + tRNA(Leu) + H(+)</text>
        <dbReference type="Rhea" id="RHEA:50412"/>
        <dbReference type="Rhea" id="RHEA-COMP:9613"/>
        <dbReference type="Rhea" id="RHEA-COMP:9622"/>
        <dbReference type="Rhea" id="RHEA-COMP:12664"/>
        <dbReference type="Rhea" id="RHEA-COMP:12668"/>
        <dbReference type="ChEBI" id="CHEBI:15378"/>
        <dbReference type="ChEBI" id="CHEBI:64721"/>
        <dbReference type="ChEBI" id="CHEBI:78442"/>
        <dbReference type="ChEBI" id="CHEBI:78494"/>
        <dbReference type="ChEBI" id="CHEBI:133041"/>
        <dbReference type="EC" id="2.3.2.29"/>
    </reaction>
</comment>
<feature type="domain" description="N-end rule aminoacyl transferase C-terminal" evidence="6">
    <location>
        <begin position="100"/>
        <end position="223"/>
    </location>
</feature>
<comment type="catalytic activity">
    <reaction evidence="4">
        <text>N-terminal L-aspartyl-[protein] + L-leucyl-tRNA(Leu) = N-terminal L-leucyl-L-aspartyl-[protein] + tRNA(Leu) + H(+)</text>
        <dbReference type="Rhea" id="RHEA:50420"/>
        <dbReference type="Rhea" id="RHEA-COMP:9613"/>
        <dbReference type="Rhea" id="RHEA-COMP:9622"/>
        <dbReference type="Rhea" id="RHEA-COMP:12669"/>
        <dbReference type="Rhea" id="RHEA-COMP:12674"/>
        <dbReference type="ChEBI" id="CHEBI:15378"/>
        <dbReference type="ChEBI" id="CHEBI:64720"/>
        <dbReference type="ChEBI" id="CHEBI:78442"/>
        <dbReference type="ChEBI" id="CHEBI:78494"/>
        <dbReference type="ChEBI" id="CHEBI:133042"/>
        <dbReference type="EC" id="2.3.2.29"/>
    </reaction>
</comment>
<dbReference type="PANTHER" id="PTHR21367">
    <property type="entry name" value="ARGININE-TRNA-PROTEIN TRANSFERASE 1"/>
    <property type="match status" value="1"/>
</dbReference>
<keyword evidence="3 4" id="KW-0012">Acyltransferase</keyword>
<evidence type="ECO:0000256" key="2">
    <source>
        <dbReference type="ARBA" id="ARBA00022679"/>
    </source>
</evidence>
<evidence type="ECO:0000313" key="8">
    <source>
        <dbReference type="Proteomes" id="UP000238949"/>
    </source>
</evidence>
<evidence type="ECO:0000256" key="4">
    <source>
        <dbReference type="HAMAP-Rule" id="MF_00689"/>
    </source>
</evidence>
<evidence type="ECO:0000256" key="3">
    <source>
        <dbReference type="ARBA" id="ARBA00023315"/>
    </source>
</evidence>
<dbReference type="AlphaFoldDB" id="A0A2S9VCS1"/>
<evidence type="ECO:0000313" key="7">
    <source>
        <dbReference type="EMBL" id="PRO74259.1"/>
    </source>
</evidence>
<dbReference type="Pfam" id="PF04376">
    <property type="entry name" value="ATE_N"/>
    <property type="match status" value="1"/>
</dbReference>
<evidence type="ECO:0000256" key="1">
    <source>
        <dbReference type="ARBA" id="ARBA00022490"/>
    </source>
</evidence>
<name>A0A2S9VCS1_9ALTE</name>
<accession>A0A2S9VCS1</accession>
<dbReference type="EC" id="2.3.2.29" evidence="4"/>
<comment type="caution">
    <text evidence="7">The sequence shown here is derived from an EMBL/GenBank/DDBJ whole genome shotgun (WGS) entry which is preliminary data.</text>
</comment>
<evidence type="ECO:0000259" key="6">
    <source>
        <dbReference type="Pfam" id="PF04377"/>
    </source>
</evidence>
<dbReference type="EMBL" id="PVNP01000053">
    <property type="protein sequence ID" value="PRO74259.1"/>
    <property type="molecule type" value="Genomic_DNA"/>
</dbReference>
<evidence type="ECO:0000259" key="5">
    <source>
        <dbReference type="Pfam" id="PF04376"/>
    </source>
</evidence>